<dbReference type="AlphaFoldDB" id="A0A5J5A8X4"/>
<proteinExistence type="predicted"/>
<dbReference type="Proteomes" id="UP000325577">
    <property type="component" value="Linkage Group LG21"/>
</dbReference>
<sequence>MSVFTTLVNVTSHESYDTRIVPRWQRLSYRTEGIRTCFDGVVQLFYCPNSATYMHITPQLANNKQQSQIAEAVILHHLDSGGRSDRLELLMS</sequence>
<dbReference type="EMBL" id="CM018045">
    <property type="protein sequence ID" value="KAA8527393.1"/>
    <property type="molecule type" value="Genomic_DNA"/>
</dbReference>
<gene>
    <name evidence="1" type="ORF">F0562_034892</name>
</gene>
<evidence type="ECO:0000313" key="2">
    <source>
        <dbReference type="Proteomes" id="UP000325577"/>
    </source>
</evidence>
<evidence type="ECO:0000313" key="1">
    <source>
        <dbReference type="EMBL" id="KAA8527393.1"/>
    </source>
</evidence>
<protein>
    <submittedName>
        <fullName evidence="1">Uncharacterized protein</fullName>
    </submittedName>
</protein>
<keyword evidence="2" id="KW-1185">Reference proteome</keyword>
<reference evidence="1 2" key="1">
    <citation type="submission" date="2019-09" db="EMBL/GenBank/DDBJ databases">
        <title>A chromosome-level genome assembly of the Chinese tupelo Nyssa sinensis.</title>
        <authorList>
            <person name="Yang X."/>
            <person name="Kang M."/>
            <person name="Yang Y."/>
            <person name="Xiong H."/>
            <person name="Wang M."/>
            <person name="Zhang Z."/>
            <person name="Wang Z."/>
            <person name="Wu H."/>
            <person name="Ma T."/>
            <person name="Liu J."/>
            <person name="Xi Z."/>
        </authorList>
    </citation>
    <scope>NUCLEOTIDE SEQUENCE [LARGE SCALE GENOMIC DNA]</scope>
    <source>
        <strain evidence="1">J267</strain>
        <tissue evidence="1">Leaf</tissue>
    </source>
</reference>
<name>A0A5J5A8X4_9ASTE</name>
<accession>A0A5J5A8X4</accession>
<organism evidence="1 2">
    <name type="scientific">Nyssa sinensis</name>
    <dbReference type="NCBI Taxonomy" id="561372"/>
    <lineage>
        <taxon>Eukaryota</taxon>
        <taxon>Viridiplantae</taxon>
        <taxon>Streptophyta</taxon>
        <taxon>Embryophyta</taxon>
        <taxon>Tracheophyta</taxon>
        <taxon>Spermatophyta</taxon>
        <taxon>Magnoliopsida</taxon>
        <taxon>eudicotyledons</taxon>
        <taxon>Gunneridae</taxon>
        <taxon>Pentapetalae</taxon>
        <taxon>asterids</taxon>
        <taxon>Cornales</taxon>
        <taxon>Nyssaceae</taxon>
        <taxon>Nyssa</taxon>
    </lineage>
</organism>